<dbReference type="Gene3D" id="2.40.30.30">
    <property type="entry name" value="Riboflavin kinase-like"/>
    <property type="match status" value="1"/>
</dbReference>
<evidence type="ECO:0000256" key="2">
    <source>
        <dbReference type="ARBA" id="ARBA00005201"/>
    </source>
</evidence>
<dbReference type="GO" id="GO:0009398">
    <property type="term" value="P:FMN biosynthetic process"/>
    <property type="evidence" value="ECO:0007669"/>
    <property type="project" value="UniProtKB-UniRule"/>
</dbReference>
<reference evidence="16" key="2">
    <citation type="journal article" date="2021" name="PeerJ">
        <title>Extensive microbial diversity within the chicken gut microbiome revealed by metagenomics and culture.</title>
        <authorList>
            <person name="Gilroy R."/>
            <person name="Ravi A."/>
            <person name="Getino M."/>
            <person name="Pursley I."/>
            <person name="Horton D.L."/>
            <person name="Alikhan N.F."/>
            <person name="Baker D."/>
            <person name="Gharbi K."/>
            <person name="Hall N."/>
            <person name="Watson M."/>
            <person name="Adriaenssens E.M."/>
            <person name="Foster-Nyarko E."/>
            <person name="Jarju S."/>
            <person name="Secka A."/>
            <person name="Antonio M."/>
            <person name="Oren A."/>
            <person name="Chaudhuri R.R."/>
            <person name="La Ragione R."/>
            <person name="Hildebrand F."/>
            <person name="Pallen M.J."/>
        </authorList>
    </citation>
    <scope>NUCLEOTIDE SEQUENCE</scope>
    <source>
        <strain evidence="16">18911</strain>
    </source>
</reference>
<comment type="pathway">
    <text evidence="1 14">Cofactor biosynthesis; FAD biosynthesis; FAD from FMN: step 1/1.</text>
</comment>
<keyword evidence="8 14" id="KW-0418">Kinase</keyword>
<evidence type="ECO:0000256" key="10">
    <source>
        <dbReference type="ARBA" id="ARBA00022840"/>
    </source>
</evidence>
<keyword evidence="9 14" id="KW-0274">FAD</keyword>
<dbReference type="Pfam" id="PF06574">
    <property type="entry name" value="FAD_syn"/>
    <property type="match status" value="1"/>
</dbReference>
<evidence type="ECO:0000256" key="13">
    <source>
        <dbReference type="ARBA" id="ARBA00049494"/>
    </source>
</evidence>
<evidence type="ECO:0000256" key="7">
    <source>
        <dbReference type="ARBA" id="ARBA00022741"/>
    </source>
</evidence>
<reference evidence="16" key="1">
    <citation type="submission" date="2020-10" db="EMBL/GenBank/DDBJ databases">
        <authorList>
            <person name="Gilroy R."/>
        </authorList>
    </citation>
    <scope>NUCLEOTIDE SEQUENCE</scope>
    <source>
        <strain evidence="16">18911</strain>
    </source>
</reference>
<dbReference type="SMART" id="SM00904">
    <property type="entry name" value="Flavokinase"/>
    <property type="match status" value="1"/>
</dbReference>
<dbReference type="GO" id="GO:0009231">
    <property type="term" value="P:riboflavin biosynthetic process"/>
    <property type="evidence" value="ECO:0007669"/>
    <property type="project" value="InterPro"/>
</dbReference>
<dbReference type="EMBL" id="DVNF01000023">
    <property type="protein sequence ID" value="HIU59874.1"/>
    <property type="molecule type" value="Genomic_DNA"/>
</dbReference>
<dbReference type="EC" id="2.7.7.2" evidence="14"/>
<evidence type="ECO:0000256" key="1">
    <source>
        <dbReference type="ARBA" id="ARBA00004726"/>
    </source>
</evidence>
<dbReference type="AlphaFoldDB" id="A0A9D1MGI3"/>
<dbReference type="GO" id="GO:0008531">
    <property type="term" value="F:riboflavin kinase activity"/>
    <property type="evidence" value="ECO:0007669"/>
    <property type="project" value="UniProtKB-UniRule"/>
</dbReference>
<dbReference type="PANTHER" id="PTHR22749">
    <property type="entry name" value="RIBOFLAVIN KINASE/FMN ADENYLYLTRANSFERASE"/>
    <property type="match status" value="1"/>
</dbReference>
<keyword evidence="4 14" id="KW-0288">FMN</keyword>
<comment type="similarity">
    <text evidence="14">Belongs to the ribF family.</text>
</comment>
<evidence type="ECO:0000256" key="8">
    <source>
        <dbReference type="ARBA" id="ARBA00022777"/>
    </source>
</evidence>
<dbReference type="Pfam" id="PF01687">
    <property type="entry name" value="Flavokinase"/>
    <property type="match status" value="1"/>
</dbReference>
<dbReference type="GO" id="GO:0006747">
    <property type="term" value="P:FAD biosynthetic process"/>
    <property type="evidence" value="ECO:0007669"/>
    <property type="project" value="UniProtKB-UniRule"/>
</dbReference>
<keyword evidence="7 14" id="KW-0547">Nucleotide-binding</keyword>
<keyword evidence="3 14" id="KW-0285">Flavoprotein</keyword>
<evidence type="ECO:0000259" key="15">
    <source>
        <dbReference type="SMART" id="SM00904"/>
    </source>
</evidence>
<proteinExistence type="inferred from homology"/>
<comment type="caution">
    <text evidence="16">The sequence shown here is derived from an EMBL/GenBank/DDBJ whole genome shotgun (WGS) entry which is preliminary data.</text>
</comment>
<keyword evidence="6 14" id="KW-0548">Nucleotidyltransferase</keyword>
<name>A0A9D1MGI3_9FIRM</name>
<dbReference type="NCBIfam" id="TIGR00083">
    <property type="entry name" value="ribF"/>
    <property type="match status" value="1"/>
</dbReference>
<dbReference type="InterPro" id="IPR015864">
    <property type="entry name" value="FAD_synthase"/>
</dbReference>
<evidence type="ECO:0000313" key="17">
    <source>
        <dbReference type="Proteomes" id="UP000824094"/>
    </source>
</evidence>
<dbReference type="EC" id="2.7.1.26" evidence="14"/>
<dbReference type="Gene3D" id="3.40.50.620">
    <property type="entry name" value="HUPs"/>
    <property type="match status" value="1"/>
</dbReference>
<gene>
    <name evidence="16" type="primary">ribF</name>
    <name evidence="16" type="ORF">IAB05_00620</name>
</gene>
<evidence type="ECO:0000256" key="11">
    <source>
        <dbReference type="ARBA" id="ARBA00023268"/>
    </source>
</evidence>
<dbReference type="PIRSF" id="PIRSF004491">
    <property type="entry name" value="FAD_Synth"/>
    <property type="match status" value="1"/>
</dbReference>
<comment type="catalytic activity">
    <reaction evidence="12 14">
        <text>riboflavin + ATP = FMN + ADP + H(+)</text>
        <dbReference type="Rhea" id="RHEA:14357"/>
        <dbReference type="ChEBI" id="CHEBI:15378"/>
        <dbReference type="ChEBI" id="CHEBI:30616"/>
        <dbReference type="ChEBI" id="CHEBI:57986"/>
        <dbReference type="ChEBI" id="CHEBI:58210"/>
        <dbReference type="ChEBI" id="CHEBI:456216"/>
        <dbReference type="EC" id="2.7.1.26"/>
    </reaction>
</comment>
<evidence type="ECO:0000256" key="5">
    <source>
        <dbReference type="ARBA" id="ARBA00022679"/>
    </source>
</evidence>
<evidence type="ECO:0000256" key="12">
    <source>
        <dbReference type="ARBA" id="ARBA00047880"/>
    </source>
</evidence>
<evidence type="ECO:0000313" key="16">
    <source>
        <dbReference type="EMBL" id="HIU59874.1"/>
    </source>
</evidence>
<evidence type="ECO:0000256" key="3">
    <source>
        <dbReference type="ARBA" id="ARBA00022630"/>
    </source>
</evidence>
<evidence type="ECO:0000256" key="6">
    <source>
        <dbReference type="ARBA" id="ARBA00022695"/>
    </source>
</evidence>
<organism evidence="16 17">
    <name type="scientific">Candidatus Stercoripulliclostridium merdigallinarum</name>
    <dbReference type="NCBI Taxonomy" id="2840951"/>
    <lineage>
        <taxon>Bacteria</taxon>
        <taxon>Bacillati</taxon>
        <taxon>Bacillota</taxon>
        <taxon>Clostridia</taxon>
        <taxon>Eubacteriales</taxon>
        <taxon>Candidatus Stercoripulliclostridium</taxon>
    </lineage>
</organism>
<dbReference type="CDD" id="cd02064">
    <property type="entry name" value="FAD_synthetase_N"/>
    <property type="match status" value="1"/>
</dbReference>
<dbReference type="GO" id="GO:0005524">
    <property type="term" value="F:ATP binding"/>
    <property type="evidence" value="ECO:0007669"/>
    <property type="project" value="UniProtKB-UniRule"/>
</dbReference>
<comment type="pathway">
    <text evidence="2 14">Cofactor biosynthesis; FMN biosynthesis; FMN from riboflavin (ATP route): step 1/1.</text>
</comment>
<dbReference type="InterPro" id="IPR015865">
    <property type="entry name" value="Riboflavin_kinase_bac/euk"/>
</dbReference>
<comment type="catalytic activity">
    <reaction evidence="13 14">
        <text>FMN + ATP + H(+) = FAD + diphosphate</text>
        <dbReference type="Rhea" id="RHEA:17237"/>
        <dbReference type="ChEBI" id="CHEBI:15378"/>
        <dbReference type="ChEBI" id="CHEBI:30616"/>
        <dbReference type="ChEBI" id="CHEBI:33019"/>
        <dbReference type="ChEBI" id="CHEBI:57692"/>
        <dbReference type="ChEBI" id="CHEBI:58210"/>
        <dbReference type="EC" id="2.7.7.2"/>
    </reaction>
</comment>
<accession>A0A9D1MGI3</accession>
<keyword evidence="11" id="KW-0511">Multifunctional enzyme</keyword>
<dbReference type="InterPro" id="IPR023465">
    <property type="entry name" value="Riboflavin_kinase_dom_sf"/>
</dbReference>
<dbReference type="SUPFAM" id="SSF52374">
    <property type="entry name" value="Nucleotidylyl transferase"/>
    <property type="match status" value="1"/>
</dbReference>
<dbReference type="InterPro" id="IPR002606">
    <property type="entry name" value="Riboflavin_kinase_bac"/>
</dbReference>
<dbReference type="PANTHER" id="PTHR22749:SF6">
    <property type="entry name" value="RIBOFLAVIN KINASE"/>
    <property type="match status" value="1"/>
</dbReference>
<dbReference type="GO" id="GO:0003919">
    <property type="term" value="F:FMN adenylyltransferase activity"/>
    <property type="evidence" value="ECO:0007669"/>
    <property type="project" value="UniProtKB-UniRule"/>
</dbReference>
<evidence type="ECO:0000256" key="14">
    <source>
        <dbReference type="PIRNR" id="PIRNR004491"/>
    </source>
</evidence>
<evidence type="ECO:0000256" key="9">
    <source>
        <dbReference type="ARBA" id="ARBA00022827"/>
    </source>
</evidence>
<dbReference type="Proteomes" id="UP000824094">
    <property type="component" value="Unassembled WGS sequence"/>
</dbReference>
<keyword evidence="10 14" id="KW-0067">ATP-binding</keyword>
<dbReference type="InterPro" id="IPR014729">
    <property type="entry name" value="Rossmann-like_a/b/a_fold"/>
</dbReference>
<evidence type="ECO:0000256" key="4">
    <source>
        <dbReference type="ARBA" id="ARBA00022643"/>
    </source>
</evidence>
<keyword evidence="5 14" id="KW-0808">Transferase</keyword>
<dbReference type="SUPFAM" id="SSF82114">
    <property type="entry name" value="Riboflavin kinase-like"/>
    <property type="match status" value="1"/>
</dbReference>
<protein>
    <recommendedName>
        <fullName evidence="14">Riboflavin biosynthesis protein</fullName>
    </recommendedName>
    <domain>
        <recommendedName>
            <fullName evidence="14">Riboflavin kinase</fullName>
            <ecNumber evidence="14">2.7.1.26</ecNumber>
        </recommendedName>
        <alternativeName>
            <fullName evidence="14">Flavokinase</fullName>
        </alternativeName>
    </domain>
    <domain>
        <recommendedName>
            <fullName evidence="14">FMN adenylyltransferase</fullName>
            <ecNumber evidence="14">2.7.7.2</ecNumber>
        </recommendedName>
        <alternativeName>
            <fullName evidence="14">FAD pyrophosphorylase</fullName>
        </alternativeName>
        <alternativeName>
            <fullName evidence="14">FAD synthase</fullName>
        </alternativeName>
    </domain>
</protein>
<dbReference type="InterPro" id="IPR023468">
    <property type="entry name" value="Riboflavin_kinase"/>
</dbReference>
<sequence length="314" mass="35477">MTTEQTVALEFAKYRLKTERKRIIALGLFDSVHLGHRSIIDYTFETAKRLNMTPAILTFDNDFFSALGRSDKLIYTLHERVKILEELGFSNQNILVQPSDVQYMSLSGEDFVRYLKQLNAGAVVCGGDYRFGKGGKWGAADLCKLSRDYGIAPFVCPLIKEWDRKISSSDIREYLGIGEVKLAAHFLGRYFSVSGEVVHDRGVGKSFGLPTANILTDPRKILPADGVYDTRAIIGGKIYPSVTNVGSRPTFGENKGAVETHIIDFDGDIYERELTVIFVERLRGIFKFDSKEELRRQILSDIETVRKNMKRNNI</sequence>
<feature type="domain" description="Riboflavin kinase" evidence="15">
    <location>
        <begin position="186"/>
        <end position="310"/>
    </location>
</feature>